<reference evidence="2" key="1">
    <citation type="submission" date="2018-02" db="EMBL/GenBank/DDBJ databases">
        <title>Rhizophora mucronata_Transcriptome.</title>
        <authorList>
            <person name="Meera S.P."/>
            <person name="Sreeshan A."/>
            <person name="Augustine A."/>
        </authorList>
    </citation>
    <scope>NUCLEOTIDE SEQUENCE</scope>
    <source>
        <tissue evidence="2">Leaf</tissue>
    </source>
</reference>
<dbReference type="AlphaFoldDB" id="A0A2P2IR59"/>
<sequence>MGTLISTSLSLLLATFLSPSSAARPNLMR</sequence>
<organism evidence="2">
    <name type="scientific">Rhizophora mucronata</name>
    <name type="common">Asiatic mangrove</name>
    <dbReference type="NCBI Taxonomy" id="61149"/>
    <lineage>
        <taxon>Eukaryota</taxon>
        <taxon>Viridiplantae</taxon>
        <taxon>Streptophyta</taxon>
        <taxon>Embryophyta</taxon>
        <taxon>Tracheophyta</taxon>
        <taxon>Spermatophyta</taxon>
        <taxon>Magnoliopsida</taxon>
        <taxon>eudicotyledons</taxon>
        <taxon>Gunneridae</taxon>
        <taxon>Pentapetalae</taxon>
        <taxon>rosids</taxon>
        <taxon>fabids</taxon>
        <taxon>Malpighiales</taxon>
        <taxon>Rhizophoraceae</taxon>
        <taxon>Rhizophora</taxon>
    </lineage>
</organism>
<proteinExistence type="predicted"/>
<feature type="signal peptide" evidence="1">
    <location>
        <begin position="1"/>
        <end position="22"/>
    </location>
</feature>
<keyword evidence="1" id="KW-0732">Signal</keyword>
<protein>
    <submittedName>
        <fullName evidence="2">Uncharacterized protein</fullName>
    </submittedName>
</protein>
<feature type="chain" id="PRO_5015163416" evidence="1">
    <location>
        <begin position="23"/>
        <end position="29"/>
    </location>
</feature>
<name>A0A2P2IR59_RHIMU</name>
<evidence type="ECO:0000256" key="1">
    <source>
        <dbReference type="SAM" id="SignalP"/>
    </source>
</evidence>
<evidence type="ECO:0000313" key="2">
    <source>
        <dbReference type="EMBL" id="MBW83709.1"/>
    </source>
</evidence>
<accession>A0A2P2IR59</accession>
<dbReference type="EMBL" id="GGEC01003226">
    <property type="protein sequence ID" value="MBW83709.1"/>
    <property type="molecule type" value="Transcribed_RNA"/>
</dbReference>